<dbReference type="Gene3D" id="3.40.50.720">
    <property type="entry name" value="NAD(P)-binding Rossmann-like Domain"/>
    <property type="match status" value="1"/>
</dbReference>
<proteinExistence type="predicted"/>
<feature type="domain" description="NAD(P)-binding" evidence="2">
    <location>
        <begin position="7"/>
        <end position="96"/>
    </location>
</feature>
<organism evidence="3 4">
    <name type="scientific">Helcobacillus massiliensis</name>
    <dbReference type="NCBI Taxonomy" id="521392"/>
    <lineage>
        <taxon>Bacteria</taxon>
        <taxon>Bacillati</taxon>
        <taxon>Actinomycetota</taxon>
        <taxon>Actinomycetes</taxon>
        <taxon>Micrococcales</taxon>
        <taxon>Dermabacteraceae</taxon>
        <taxon>Helcobacillus</taxon>
    </lineage>
</organism>
<keyword evidence="4" id="KW-1185">Reference proteome</keyword>
<feature type="region of interest" description="Disordered" evidence="1">
    <location>
        <begin position="191"/>
        <end position="210"/>
    </location>
</feature>
<evidence type="ECO:0000259" key="2">
    <source>
        <dbReference type="Pfam" id="PF13460"/>
    </source>
</evidence>
<accession>A0A839R363</accession>
<gene>
    <name evidence="3" type="ORF">FHX50_002149</name>
</gene>
<evidence type="ECO:0000313" key="3">
    <source>
        <dbReference type="EMBL" id="MBB3023846.1"/>
    </source>
</evidence>
<comment type="caution">
    <text evidence="3">The sequence shown here is derived from an EMBL/GenBank/DDBJ whole genome shotgun (WGS) entry which is preliminary data.</text>
</comment>
<dbReference type="RefSeq" id="WP_183377173.1">
    <property type="nucleotide sequence ID" value="NZ_CBCSFZ010000033.1"/>
</dbReference>
<dbReference type="EMBL" id="JACHWP010000014">
    <property type="protein sequence ID" value="MBB3023846.1"/>
    <property type="molecule type" value="Genomic_DNA"/>
</dbReference>
<dbReference type="PANTHER" id="PTHR43781:SF1">
    <property type="entry name" value="SACCHAROPINE DEHYDROGENASE"/>
    <property type="match status" value="1"/>
</dbReference>
<dbReference type="PANTHER" id="PTHR43781">
    <property type="entry name" value="SACCHAROPINE DEHYDROGENASE"/>
    <property type="match status" value="1"/>
</dbReference>
<protein>
    <recommendedName>
        <fullName evidence="2">NAD(P)-binding domain-containing protein</fullName>
    </recommendedName>
</protein>
<dbReference type="SUPFAM" id="SSF51735">
    <property type="entry name" value="NAD(P)-binding Rossmann-fold domains"/>
    <property type="match status" value="1"/>
</dbReference>
<dbReference type="Proteomes" id="UP000568050">
    <property type="component" value="Unassembled WGS sequence"/>
</dbReference>
<reference evidence="3 4" key="1">
    <citation type="submission" date="2020-08" db="EMBL/GenBank/DDBJ databases">
        <title>Sequencing the genomes of 1000 actinobacteria strains.</title>
        <authorList>
            <person name="Klenk H.-P."/>
        </authorList>
    </citation>
    <scope>NUCLEOTIDE SEQUENCE [LARGE SCALE GENOMIC DNA]</scope>
    <source>
        <strain evidence="3 4">DSM 23040</strain>
    </source>
</reference>
<evidence type="ECO:0000313" key="4">
    <source>
        <dbReference type="Proteomes" id="UP000568050"/>
    </source>
</evidence>
<name>A0A839R363_9MICO</name>
<evidence type="ECO:0000256" key="1">
    <source>
        <dbReference type="SAM" id="MobiDB-lite"/>
    </source>
</evidence>
<sequence>MRAVVLGAAGAVGRACVAALHAQGAEVRAVGRDPQRVAAACPDAAIHPGLDLERLVAGDLPEAALRELLTGADVVVCCAGPSHRYSAAVARRVLAAGVPLVDPGGEHASDELDPLARAAGTWAVLGAGVQPGLSGLAVATAAAELGRTPEEIRGWCGGLQPLTTAGVDEYLHAATRGDRAGIRLLHHRRARMRPEHSPAPPSPFPASATAHTHLDPECEALAARAGAAHVHWLNVTEGVVTEAALRRCLSGETSAAQAIAAAETDLFGREPYFHILIEALAGEDRGWARVSCRDSYAATGAVAAACALAELPPGARLLSATDRWDALRSALLPEVSLSSGNGPNFAPTVAVEEGEL</sequence>
<dbReference type="Pfam" id="PF13460">
    <property type="entry name" value="NAD_binding_10"/>
    <property type="match status" value="1"/>
</dbReference>
<dbReference type="InterPro" id="IPR016040">
    <property type="entry name" value="NAD(P)-bd_dom"/>
</dbReference>
<dbReference type="AlphaFoldDB" id="A0A839R363"/>
<dbReference type="InterPro" id="IPR036291">
    <property type="entry name" value="NAD(P)-bd_dom_sf"/>
</dbReference>